<dbReference type="STRING" id="436010.A0A166G0M1"/>
<evidence type="ECO:0000256" key="11">
    <source>
        <dbReference type="RuleBase" id="RU363075"/>
    </source>
</evidence>
<keyword evidence="5" id="KW-0808">Transferase</keyword>
<evidence type="ECO:0000256" key="5">
    <source>
        <dbReference type="ARBA" id="ARBA00022679"/>
    </source>
</evidence>
<protein>
    <recommendedName>
        <fullName evidence="11">Mannosyltransferase</fullName>
        <ecNumber evidence="11">2.4.1.-</ecNumber>
    </recommendedName>
</protein>
<dbReference type="Pfam" id="PF03901">
    <property type="entry name" value="Glyco_transf_22"/>
    <property type="match status" value="1"/>
</dbReference>
<feature type="transmembrane region" description="Helical" evidence="11">
    <location>
        <begin position="369"/>
        <end position="389"/>
    </location>
</feature>
<dbReference type="AlphaFoldDB" id="A0A166G0M1"/>
<evidence type="ECO:0000256" key="1">
    <source>
        <dbReference type="ARBA" id="ARBA00004477"/>
    </source>
</evidence>
<feature type="transmembrane region" description="Helical" evidence="11">
    <location>
        <begin position="108"/>
        <end position="125"/>
    </location>
</feature>
<dbReference type="EMBL" id="KV417583">
    <property type="protein sequence ID" value="KZP17350.1"/>
    <property type="molecule type" value="Genomic_DNA"/>
</dbReference>
<evidence type="ECO:0000256" key="7">
    <source>
        <dbReference type="ARBA" id="ARBA00022824"/>
    </source>
</evidence>
<comment type="subcellular location">
    <subcellularLocation>
        <location evidence="1 11">Endoplasmic reticulum membrane</location>
        <topology evidence="1 11">Multi-pass membrane protein</topology>
    </subcellularLocation>
</comment>
<evidence type="ECO:0000256" key="10">
    <source>
        <dbReference type="ARBA" id="ARBA00038466"/>
    </source>
</evidence>
<dbReference type="InterPro" id="IPR005599">
    <property type="entry name" value="GPI_mannosylTrfase"/>
</dbReference>
<feature type="transmembrane region" description="Helical" evidence="11">
    <location>
        <begin position="287"/>
        <end position="308"/>
    </location>
</feature>
<feature type="transmembrane region" description="Helical" evidence="11">
    <location>
        <begin position="344"/>
        <end position="362"/>
    </location>
</feature>
<feature type="transmembrane region" description="Helical" evidence="11">
    <location>
        <begin position="229"/>
        <end position="247"/>
    </location>
</feature>
<keyword evidence="6 11" id="KW-0812">Transmembrane</keyword>
<proteinExistence type="inferred from homology"/>
<dbReference type="EC" id="2.4.1.-" evidence="11"/>
<comment type="similarity">
    <text evidence="10">Belongs to the glycosyltransferase 22 family. PIGZ subfamily.</text>
</comment>
<name>A0A166G0M1_9AGAM</name>
<feature type="transmembrane region" description="Helical" evidence="11">
    <location>
        <begin position="320"/>
        <end position="338"/>
    </location>
</feature>
<dbReference type="GO" id="GO:0005789">
    <property type="term" value="C:endoplasmic reticulum membrane"/>
    <property type="evidence" value="ECO:0007669"/>
    <property type="project" value="UniProtKB-SubCell"/>
</dbReference>
<organism evidence="12 13">
    <name type="scientific">Athelia psychrophila</name>
    <dbReference type="NCBI Taxonomy" id="1759441"/>
    <lineage>
        <taxon>Eukaryota</taxon>
        <taxon>Fungi</taxon>
        <taxon>Dikarya</taxon>
        <taxon>Basidiomycota</taxon>
        <taxon>Agaricomycotina</taxon>
        <taxon>Agaricomycetes</taxon>
        <taxon>Agaricomycetidae</taxon>
        <taxon>Atheliales</taxon>
        <taxon>Atheliaceae</taxon>
        <taxon>Athelia</taxon>
    </lineage>
</organism>
<reference evidence="12 13" key="1">
    <citation type="journal article" date="2016" name="Mol. Biol. Evol.">
        <title>Comparative Genomics of Early-Diverging Mushroom-Forming Fungi Provides Insights into the Origins of Lignocellulose Decay Capabilities.</title>
        <authorList>
            <person name="Nagy L.G."/>
            <person name="Riley R."/>
            <person name="Tritt A."/>
            <person name="Adam C."/>
            <person name="Daum C."/>
            <person name="Floudas D."/>
            <person name="Sun H."/>
            <person name="Yadav J.S."/>
            <person name="Pangilinan J."/>
            <person name="Larsson K.H."/>
            <person name="Matsuura K."/>
            <person name="Barry K."/>
            <person name="Labutti K."/>
            <person name="Kuo R."/>
            <person name="Ohm R.A."/>
            <person name="Bhattacharya S.S."/>
            <person name="Shirouzu T."/>
            <person name="Yoshinaga Y."/>
            <person name="Martin F.M."/>
            <person name="Grigoriev I.V."/>
            <person name="Hibbett D.S."/>
        </authorList>
    </citation>
    <scope>NUCLEOTIDE SEQUENCE [LARGE SCALE GENOMIC DNA]</scope>
    <source>
        <strain evidence="12 13">CBS 109695</strain>
    </source>
</reference>
<feature type="transmembrane region" description="Helical" evidence="11">
    <location>
        <begin position="74"/>
        <end position="96"/>
    </location>
</feature>
<evidence type="ECO:0000256" key="3">
    <source>
        <dbReference type="ARBA" id="ARBA00022502"/>
    </source>
</evidence>
<dbReference type="OrthoDB" id="10066429at2759"/>
<keyword evidence="13" id="KW-1185">Reference proteome</keyword>
<sequence>MGINAVAVSDHIRHRLYRPYVGLLLIRVFLAISGTGYIHPDEYFQNGEVTAGRVLGYHALRTWEWEPAFAIRSILPPFATTGLPFLLAKLIFGGLLPSPRTAFYLERLTFLALSMLLDFSVWQLVDNPTSRAYALLLLASSHVMHTFQVRPFSNSLEAVLVVLCFVLLRRLMDGRKPSSLYLHAMAVLCVLGLFTRVTFMAFALPVLWQCLRLTGRTWPKRIRSMALPSLTAAVTALAVVSLDTYVLCGDLRSLVITPLNFLKYNLSPHNLSEHGIHPRWLHLVVNLPMMVGPPLLWLTACAAVYHWPLKGQKARNAPNVIDRTLIYAFLLALFLLSLQPHQEPRFLLAFPFMFVVFVANSGELQKAGRVFWTTWVAFNISLTLIFGVLHQGGVVPSLFHMHHQLSSLDAAQNAQVIYWKTYMPPWHLLAIPGTDVSSGRIRLTDLAGAPVTVLEESLADTTLTSSIVGDTITYLVAPFAMKALLPRVAEHCLVLEHAVFPHLDLDHIGESIELGWKGGLSLGIWTIDTTCIGRSKYVHDPVSV</sequence>
<dbReference type="PANTHER" id="PTHR22760">
    <property type="entry name" value="GLYCOSYLTRANSFERASE"/>
    <property type="match status" value="1"/>
</dbReference>
<keyword evidence="9 11" id="KW-0472">Membrane</keyword>
<keyword evidence="3" id="KW-0337">GPI-anchor biosynthesis</keyword>
<gene>
    <name evidence="12" type="ORF">FIBSPDRAFT_830577</name>
</gene>
<dbReference type="Proteomes" id="UP000076532">
    <property type="component" value="Unassembled WGS sequence"/>
</dbReference>
<evidence type="ECO:0000256" key="2">
    <source>
        <dbReference type="ARBA" id="ARBA00004687"/>
    </source>
</evidence>
<evidence type="ECO:0000313" key="12">
    <source>
        <dbReference type="EMBL" id="KZP17350.1"/>
    </source>
</evidence>
<keyword evidence="8 11" id="KW-1133">Transmembrane helix</keyword>
<accession>A0A166G0M1</accession>
<feature type="transmembrane region" description="Helical" evidence="11">
    <location>
        <begin position="184"/>
        <end position="208"/>
    </location>
</feature>
<evidence type="ECO:0000256" key="6">
    <source>
        <dbReference type="ARBA" id="ARBA00022692"/>
    </source>
</evidence>
<feature type="transmembrane region" description="Helical" evidence="11">
    <location>
        <begin position="20"/>
        <end position="38"/>
    </location>
</feature>
<keyword evidence="7 11" id="KW-0256">Endoplasmic reticulum</keyword>
<dbReference type="GO" id="GO:0000026">
    <property type="term" value="F:alpha-1,2-mannosyltransferase activity"/>
    <property type="evidence" value="ECO:0007669"/>
    <property type="project" value="TreeGrafter"/>
</dbReference>
<evidence type="ECO:0000256" key="9">
    <source>
        <dbReference type="ARBA" id="ARBA00023136"/>
    </source>
</evidence>
<evidence type="ECO:0000256" key="8">
    <source>
        <dbReference type="ARBA" id="ARBA00022989"/>
    </source>
</evidence>
<dbReference type="PANTHER" id="PTHR22760:SF3">
    <property type="entry name" value="GPI MANNOSYLTRANSFERASE 4"/>
    <property type="match status" value="1"/>
</dbReference>
<evidence type="ECO:0000313" key="13">
    <source>
        <dbReference type="Proteomes" id="UP000076532"/>
    </source>
</evidence>
<evidence type="ECO:0000256" key="4">
    <source>
        <dbReference type="ARBA" id="ARBA00022676"/>
    </source>
</evidence>
<comment type="pathway">
    <text evidence="2">Glycolipid biosynthesis; glycosylphosphatidylinositol-anchor biosynthesis.</text>
</comment>
<dbReference type="GO" id="GO:0006506">
    <property type="term" value="P:GPI anchor biosynthetic process"/>
    <property type="evidence" value="ECO:0007669"/>
    <property type="project" value="UniProtKB-KW"/>
</dbReference>
<keyword evidence="4 11" id="KW-0328">Glycosyltransferase</keyword>